<protein>
    <submittedName>
        <fullName evidence="1">Uncharacterized protein</fullName>
    </submittedName>
</protein>
<keyword evidence="2" id="KW-1185">Reference proteome</keyword>
<dbReference type="Proteomes" id="UP000036367">
    <property type="component" value="Unassembled WGS sequence"/>
</dbReference>
<proteinExistence type="predicted"/>
<reference evidence="1" key="1">
    <citation type="submission" date="2015-05" db="EMBL/GenBank/DDBJ databases">
        <title>Permanent draft genome of Rhodopirellula islandicus K833.</title>
        <authorList>
            <person name="Kizina J."/>
            <person name="Richter M."/>
            <person name="Glockner F.O."/>
            <person name="Harder J."/>
        </authorList>
    </citation>
    <scope>NUCLEOTIDE SEQUENCE [LARGE SCALE GENOMIC DNA]</scope>
    <source>
        <strain evidence="1">K833</strain>
    </source>
</reference>
<comment type="caution">
    <text evidence="1">The sequence shown here is derived from an EMBL/GenBank/DDBJ whole genome shotgun (WGS) entry which is preliminary data.</text>
</comment>
<organism evidence="1 2">
    <name type="scientific">Rhodopirellula islandica</name>
    <dbReference type="NCBI Taxonomy" id="595434"/>
    <lineage>
        <taxon>Bacteria</taxon>
        <taxon>Pseudomonadati</taxon>
        <taxon>Planctomycetota</taxon>
        <taxon>Planctomycetia</taxon>
        <taxon>Pirellulales</taxon>
        <taxon>Pirellulaceae</taxon>
        <taxon>Rhodopirellula</taxon>
    </lineage>
</organism>
<accession>A0A0J1ELG0</accession>
<dbReference type="PATRIC" id="fig|595434.4.peg.1515"/>
<dbReference type="STRING" id="595434.RISK_001580"/>
<dbReference type="AlphaFoldDB" id="A0A0J1ELG0"/>
<name>A0A0J1ELG0_RHOIS</name>
<gene>
    <name evidence="1" type="ORF">RISK_001580</name>
</gene>
<sequence>MGEPPRLPASASKFVLSRVERFGALMPAREQLRRTVPL</sequence>
<dbReference type="EMBL" id="LECT01000015">
    <property type="protein sequence ID" value="KLU06369.1"/>
    <property type="molecule type" value="Genomic_DNA"/>
</dbReference>
<evidence type="ECO:0000313" key="1">
    <source>
        <dbReference type="EMBL" id="KLU06369.1"/>
    </source>
</evidence>
<evidence type="ECO:0000313" key="2">
    <source>
        <dbReference type="Proteomes" id="UP000036367"/>
    </source>
</evidence>